<organism evidence="3">
    <name type="scientific">Dissoconium aciculare CBS 342.82</name>
    <dbReference type="NCBI Taxonomy" id="1314786"/>
    <lineage>
        <taxon>Eukaryota</taxon>
        <taxon>Fungi</taxon>
        <taxon>Dikarya</taxon>
        <taxon>Ascomycota</taxon>
        <taxon>Pezizomycotina</taxon>
        <taxon>Dothideomycetes</taxon>
        <taxon>Dothideomycetidae</taxon>
        <taxon>Mycosphaerellales</taxon>
        <taxon>Dissoconiaceae</taxon>
        <taxon>Dissoconium</taxon>
    </lineage>
</organism>
<dbReference type="Proteomes" id="UP000504637">
    <property type="component" value="Unplaced"/>
</dbReference>
<dbReference type="GeneID" id="54362026"/>
<protein>
    <submittedName>
        <fullName evidence="3">Uncharacterized protein</fullName>
    </submittedName>
</protein>
<proteinExistence type="predicted"/>
<accession>A0A6J3MEA5</accession>
<dbReference type="RefSeq" id="XP_033462218.1">
    <property type="nucleotide sequence ID" value="XM_033604226.1"/>
</dbReference>
<feature type="region of interest" description="Disordered" evidence="1">
    <location>
        <begin position="30"/>
        <end position="106"/>
    </location>
</feature>
<name>A0A6J3MEA5_9PEZI</name>
<evidence type="ECO:0000313" key="3">
    <source>
        <dbReference type="RefSeq" id="XP_033462218.1"/>
    </source>
</evidence>
<evidence type="ECO:0000256" key="1">
    <source>
        <dbReference type="SAM" id="MobiDB-lite"/>
    </source>
</evidence>
<feature type="compositionally biased region" description="Polar residues" evidence="1">
    <location>
        <begin position="39"/>
        <end position="49"/>
    </location>
</feature>
<gene>
    <name evidence="3" type="ORF">K489DRAFT_377726</name>
</gene>
<reference evidence="3" key="1">
    <citation type="submission" date="2020-01" db="EMBL/GenBank/DDBJ databases">
        <authorList>
            <consortium name="DOE Joint Genome Institute"/>
            <person name="Haridas S."/>
            <person name="Albert R."/>
            <person name="Binder M."/>
            <person name="Bloem J."/>
            <person name="Labutti K."/>
            <person name="Salamov A."/>
            <person name="Andreopoulos B."/>
            <person name="Baker S.E."/>
            <person name="Barry K."/>
            <person name="Bills G."/>
            <person name="Bluhm B.H."/>
            <person name="Cannon C."/>
            <person name="Castanera R."/>
            <person name="Culley D.E."/>
            <person name="Daum C."/>
            <person name="Ezra D."/>
            <person name="Gonzalez J.B."/>
            <person name="Henrissat B."/>
            <person name="Kuo A."/>
            <person name="Liang C."/>
            <person name="Lipzen A."/>
            <person name="Lutzoni F."/>
            <person name="Magnuson J."/>
            <person name="Mondo S."/>
            <person name="Nolan M."/>
            <person name="Ohm R."/>
            <person name="Pangilinan J."/>
            <person name="Park H.-J."/>
            <person name="Ramirez L."/>
            <person name="Alfaro M."/>
            <person name="Sun H."/>
            <person name="Tritt A."/>
            <person name="Yoshinaga Y."/>
            <person name="Zwiers L.-H."/>
            <person name="Turgeon B.G."/>
            <person name="Goodwin S.B."/>
            <person name="Spatafora J.W."/>
            <person name="Crous P.W."/>
            <person name="Grigoriev I.V."/>
        </authorList>
    </citation>
    <scope>NUCLEOTIDE SEQUENCE</scope>
    <source>
        <strain evidence="3">CBS 342.82</strain>
    </source>
</reference>
<dbReference type="AlphaFoldDB" id="A0A6J3MEA5"/>
<keyword evidence="2" id="KW-1185">Reference proteome</keyword>
<evidence type="ECO:0000313" key="2">
    <source>
        <dbReference type="Proteomes" id="UP000504637"/>
    </source>
</evidence>
<sequence>MTNVRVRSSAHPAQAWLFCQRSCLPDGRSLGSSWRRRFNTNSGPEVTGQTRHKGLQHPKQPTEPSDDGKSTLRSRKYGNRGLPLPPFLDPLRVAARSRRTAPKTERADIKDGDLSDFQKELALNPYAQALATDVRMDSLSQVRIPTHFLLRFGLAYNNTGSDGAITASKPDAKSTAAQLAFIPTRPPHKSVTSYTLANHSIIPTLSLRSGVMVNSSHRLRYSRMTGQPARKLKVQWNPQLPDEILTGLRNVVLDEIRACVDPEVSIPSPQQQNDSAVSSGANLFVKLPKSAALSSKPFACLMFMDEDVAGGSESPHEAPKYNLLHLLGTELAAEVLQTIGLSEVRAIGVVKHARVTPLLLALDRLRMYLP</sequence>
<dbReference type="OrthoDB" id="3363286at2759"/>
<reference evidence="3" key="2">
    <citation type="submission" date="2020-04" db="EMBL/GenBank/DDBJ databases">
        <authorList>
            <consortium name="NCBI Genome Project"/>
        </authorList>
    </citation>
    <scope>NUCLEOTIDE SEQUENCE</scope>
    <source>
        <strain evidence="3">CBS 342.82</strain>
    </source>
</reference>
<reference evidence="3" key="3">
    <citation type="submission" date="2025-08" db="UniProtKB">
        <authorList>
            <consortium name="RefSeq"/>
        </authorList>
    </citation>
    <scope>IDENTIFICATION</scope>
    <source>
        <strain evidence="3">CBS 342.82</strain>
    </source>
</reference>